<dbReference type="GO" id="GO:0000906">
    <property type="term" value="F:6,7-dimethyl-8-ribityllumazine synthase activity"/>
    <property type="evidence" value="ECO:0007669"/>
    <property type="project" value="UniProtKB-EC"/>
</dbReference>
<evidence type="ECO:0000256" key="2">
    <source>
        <dbReference type="ARBA" id="ARBA00007424"/>
    </source>
</evidence>
<dbReference type="Pfam" id="PF00885">
    <property type="entry name" value="DMRL_synthase"/>
    <property type="match status" value="1"/>
</dbReference>
<dbReference type="UniPathway" id="UPA00275">
    <property type="reaction ID" value="UER00404"/>
</dbReference>
<name>A0A2P6VSJ8_9CHLO</name>
<dbReference type="CDD" id="cd09209">
    <property type="entry name" value="Lumazine_synthase-I"/>
    <property type="match status" value="1"/>
</dbReference>
<sequence length="170" mass="16961">MMAAHSGRLVAAPAQGQAAAAAPARRRAALAVRAAGKAYEGSLVGTGMKFGVVDVDVAWVPGSFELPVVAKAMAKGGKYDAVVAIGVVVRGDTTHYDAVVGGATSGVLNASTDSGVPVIFGVLTCDTMEQALDRAGGKVGNKGGEAAVTAVETGSLLRQLRGEGKAAQPW</sequence>
<dbReference type="GO" id="GO:0009349">
    <property type="term" value="C:riboflavin synthase complex"/>
    <property type="evidence" value="ECO:0007669"/>
    <property type="project" value="UniProtKB-UniRule"/>
</dbReference>
<evidence type="ECO:0000313" key="8">
    <source>
        <dbReference type="EMBL" id="PSC77064.1"/>
    </source>
</evidence>
<reference evidence="8 9" key="1">
    <citation type="journal article" date="2018" name="Plant J.">
        <title>Genome sequences of Chlorella sorokiniana UTEX 1602 and Micractinium conductrix SAG 241.80: implications to maltose excretion by a green alga.</title>
        <authorList>
            <person name="Arriola M.B."/>
            <person name="Velmurugan N."/>
            <person name="Zhang Y."/>
            <person name="Plunkett M.H."/>
            <person name="Hondzo H."/>
            <person name="Barney B.M."/>
        </authorList>
    </citation>
    <scope>NUCLEOTIDE SEQUENCE [LARGE SCALE GENOMIC DNA]</scope>
    <source>
        <strain evidence="8 9">SAG 241.80</strain>
    </source>
</reference>
<evidence type="ECO:0000256" key="3">
    <source>
        <dbReference type="ARBA" id="ARBA00012664"/>
    </source>
</evidence>
<gene>
    <name evidence="8" type="primary">g116</name>
    <name evidence="8" type="ORF">C2E20_0116</name>
</gene>
<dbReference type="Gene3D" id="3.40.50.960">
    <property type="entry name" value="Lumazine/riboflavin synthase"/>
    <property type="match status" value="1"/>
</dbReference>
<evidence type="ECO:0000313" key="9">
    <source>
        <dbReference type="Proteomes" id="UP000239649"/>
    </source>
</evidence>
<proteinExistence type="inferred from homology"/>
<dbReference type="PANTHER" id="PTHR21058">
    <property type="entry name" value="6,7-DIMETHYL-8-RIBITYLLUMAZINE SYNTHASE DMRL SYNTHASE LUMAZINE SYNTHASE"/>
    <property type="match status" value="1"/>
</dbReference>
<evidence type="ECO:0000256" key="7">
    <source>
        <dbReference type="RuleBase" id="RU003795"/>
    </source>
</evidence>
<comment type="catalytic activity">
    <reaction evidence="6 7">
        <text>(2S)-2-hydroxy-3-oxobutyl phosphate + 5-amino-6-(D-ribitylamino)uracil = 6,7-dimethyl-8-(1-D-ribityl)lumazine + phosphate + 2 H2O + H(+)</text>
        <dbReference type="Rhea" id="RHEA:26152"/>
        <dbReference type="ChEBI" id="CHEBI:15377"/>
        <dbReference type="ChEBI" id="CHEBI:15378"/>
        <dbReference type="ChEBI" id="CHEBI:15934"/>
        <dbReference type="ChEBI" id="CHEBI:43474"/>
        <dbReference type="ChEBI" id="CHEBI:58201"/>
        <dbReference type="ChEBI" id="CHEBI:58830"/>
        <dbReference type="EC" id="2.5.1.78"/>
    </reaction>
</comment>
<organism evidence="8 9">
    <name type="scientific">Micractinium conductrix</name>
    <dbReference type="NCBI Taxonomy" id="554055"/>
    <lineage>
        <taxon>Eukaryota</taxon>
        <taxon>Viridiplantae</taxon>
        <taxon>Chlorophyta</taxon>
        <taxon>core chlorophytes</taxon>
        <taxon>Trebouxiophyceae</taxon>
        <taxon>Chlorellales</taxon>
        <taxon>Chlorellaceae</taxon>
        <taxon>Chlorella clade</taxon>
        <taxon>Micractinium</taxon>
    </lineage>
</organism>
<dbReference type="InterPro" id="IPR034964">
    <property type="entry name" value="LS"/>
</dbReference>
<comment type="caution">
    <text evidence="8">The sequence shown here is derived from an EMBL/GenBank/DDBJ whole genome shotgun (WGS) entry which is preliminary data.</text>
</comment>
<evidence type="ECO:0000256" key="1">
    <source>
        <dbReference type="ARBA" id="ARBA00004917"/>
    </source>
</evidence>
<dbReference type="OrthoDB" id="2965at2759"/>
<evidence type="ECO:0000256" key="4">
    <source>
        <dbReference type="ARBA" id="ARBA00022619"/>
    </source>
</evidence>
<dbReference type="GO" id="GO:0009231">
    <property type="term" value="P:riboflavin biosynthetic process"/>
    <property type="evidence" value="ECO:0007669"/>
    <property type="project" value="UniProtKB-UniPathway"/>
</dbReference>
<dbReference type="PANTHER" id="PTHR21058:SF0">
    <property type="entry name" value="6,7-DIMETHYL-8-RIBITYLLUMAZINE SYNTHASE"/>
    <property type="match status" value="1"/>
</dbReference>
<dbReference type="SUPFAM" id="SSF52121">
    <property type="entry name" value="Lumazine synthase"/>
    <property type="match status" value="1"/>
</dbReference>
<dbReference type="Proteomes" id="UP000239649">
    <property type="component" value="Unassembled WGS sequence"/>
</dbReference>
<dbReference type="HAMAP" id="MF_00178">
    <property type="entry name" value="Lumazine_synth"/>
    <property type="match status" value="1"/>
</dbReference>
<comment type="function">
    <text evidence="7">Catalyzes the formation of 6,7-dimethyl-8-ribityllumazine by condensation of 5-amino-6-(D-ribitylamino)uracil with 3,4-dihydroxy-2-butanone 4-phosphate. This is the penultimate step in the biosynthesis of riboflavin.</text>
</comment>
<keyword evidence="9" id="KW-1185">Reference proteome</keyword>
<dbReference type="NCBIfam" id="TIGR00114">
    <property type="entry name" value="lumazine-synth"/>
    <property type="match status" value="1"/>
</dbReference>
<dbReference type="EMBL" id="LHPF02000001">
    <property type="protein sequence ID" value="PSC77064.1"/>
    <property type="molecule type" value="Genomic_DNA"/>
</dbReference>
<comment type="similarity">
    <text evidence="2 7">Belongs to the DMRL synthase family.</text>
</comment>
<evidence type="ECO:0000256" key="6">
    <source>
        <dbReference type="ARBA" id="ARBA00048785"/>
    </source>
</evidence>
<dbReference type="InterPro" id="IPR036467">
    <property type="entry name" value="LS/RS_sf"/>
</dbReference>
<dbReference type="InterPro" id="IPR002180">
    <property type="entry name" value="LS/RS"/>
</dbReference>
<dbReference type="STRING" id="554055.A0A2P6VSJ8"/>
<protein>
    <recommendedName>
        <fullName evidence="3 7">6,7-dimethyl-8-ribityllumazine synthase</fullName>
        <shortName evidence="7">DMRL synthase</shortName>
        <ecNumber evidence="3 7">2.5.1.78</ecNumber>
    </recommendedName>
</protein>
<evidence type="ECO:0000256" key="5">
    <source>
        <dbReference type="ARBA" id="ARBA00022679"/>
    </source>
</evidence>
<keyword evidence="4 7" id="KW-0686">Riboflavin biosynthesis</keyword>
<dbReference type="AlphaFoldDB" id="A0A2P6VSJ8"/>
<keyword evidence="5 7" id="KW-0808">Transferase</keyword>
<comment type="pathway">
    <text evidence="1 7">Cofactor biosynthesis; riboflavin biosynthesis; riboflavin from 2-hydroxy-3-oxobutyl phosphate and 5-amino-6-(D-ribitylamino)uracil: step 1/2.</text>
</comment>
<dbReference type="EC" id="2.5.1.78" evidence="3 7"/>
<accession>A0A2P6VSJ8</accession>